<dbReference type="AlphaFoldDB" id="A0A6A6EAX4"/>
<evidence type="ECO:0000313" key="1">
    <source>
        <dbReference type="EMBL" id="KAF2187678.1"/>
    </source>
</evidence>
<reference evidence="1" key="1">
    <citation type="journal article" date="2020" name="Stud. Mycol.">
        <title>101 Dothideomycetes genomes: a test case for predicting lifestyles and emergence of pathogens.</title>
        <authorList>
            <person name="Haridas S."/>
            <person name="Albert R."/>
            <person name="Binder M."/>
            <person name="Bloem J."/>
            <person name="Labutti K."/>
            <person name="Salamov A."/>
            <person name="Andreopoulos B."/>
            <person name="Baker S."/>
            <person name="Barry K."/>
            <person name="Bills G."/>
            <person name="Bluhm B."/>
            <person name="Cannon C."/>
            <person name="Castanera R."/>
            <person name="Culley D."/>
            <person name="Daum C."/>
            <person name="Ezra D."/>
            <person name="Gonzalez J."/>
            <person name="Henrissat B."/>
            <person name="Kuo A."/>
            <person name="Liang C."/>
            <person name="Lipzen A."/>
            <person name="Lutzoni F."/>
            <person name="Magnuson J."/>
            <person name="Mondo S."/>
            <person name="Nolan M."/>
            <person name="Ohm R."/>
            <person name="Pangilinan J."/>
            <person name="Park H.-J."/>
            <person name="Ramirez L."/>
            <person name="Alfaro M."/>
            <person name="Sun H."/>
            <person name="Tritt A."/>
            <person name="Yoshinaga Y."/>
            <person name="Zwiers L.-H."/>
            <person name="Turgeon B."/>
            <person name="Goodwin S."/>
            <person name="Spatafora J."/>
            <person name="Crous P."/>
            <person name="Grigoriev I."/>
        </authorList>
    </citation>
    <scope>NUCLEOTIDE SEQUENCE</scope>
    <source>
        <strain evidence="1">CBS 207.26</strain>
    </source>
</reference>
<name>A0A6A6EAX4_9PEZI</name>
<gene>
    <name evidence="1" type="ORF">K469DRAFT_685561</name>
</gene>
<sequence>MPVPKILTSILQSFALSESNLTILRSWFRAISPGGDQGNKEDVSKKYDLEYEENVQYHEPVLDYYDDTYRITREDHWYESAVLNDPDRVEEMMKILKDQGRTDIIDDLKATYKKSDILRMLEKPDKGGIIIKGNFSKRFDIFRGYTGDRPENARFNRPGLGEKKAIKWSDMVMYNWKESCKEAGKDIKGLKFMVRGNIVIDETNNVTRATIERVGQKVDGPDDFIDFTRADTEPA</sequence>
<accession>A0A6A6EAX4</accession>
<protein>
    <submittedName>
        <fullName evidence="1">Uncharacterized protein</fullName>
    </submittedName>
</protein>
<organism evidence="1 2">
    <name type="scientific">Zopfia rhizophila CBS 207.26</name>
    <dbReference type="NCBI Taxonomy" id="1314779"/>
    <lineage>
        <taxon>Eukaryota</taxon>
        <taxon>Fungi</taxon>
        <taxon>Dikarya</taxon>
        <taxon>Ascomycota</taxon>
        <taxon>Pezizomycotina</taxon>
        <taxon>Dothideomycetes</taxon>
        <taxon>Dothideomycetes incertae sedis</taxon>
        <taxon>Zopfiaceae</taxon>
        <taxon>Zopfia</taxon>
    </lineage>
</organism>
<keyword evidence="2" id="KW-1185">Reference proteome</keyword>
<dbReference type="EMBL" id="ML994626">
    <property type="protein sequence ID" value="KAF2187678.1"/>
    <property type="molecule type" value="Genomic_DNA"/>
</dbReference>
<dbReference type="Proteomes" id="UP000800200">
    <property type="component" value="Unassembled WGS sequence"/>
</dbReference>
<evidence type="ECO:0000313" key="2">
    <source>
        <dbReference type="Proteomes" id="UP000800200"/>
    </source>
</evidence>
<proteinExistence type="predicted"/>